<keyword evidence="17" id="KW-1185">Reference proteome</keyword>
<dbReference type="GO" id="GO:0098535">
    <property type="term" value="P:de novo centriole assembly involved in multi-ciliated epithelial cell differentiation"/>
    <property type="evidence" value="ECO:0007669"/>
    <property type="project" value="TreeGrafter"/>
</dbReference>
<keyword evidence="10" id="KW-0206">Cytoskeleton</keyword>
<dbReference type="Proteomes" id="UP000694411">
    <property type="component" value="Chromosome 2"/>
</dbReference>
<dbReference type="CTD" id="80254"/>
<keyword evidence="5" id="KW-0963">Cytoplasm</keyword>
<feature type="coiled-coil region" evidence="13">
    <location>
        <begin position="244"/>
        <end position="359"/>
    </location>
</feature>
<dbReference type="PANTHER" id="PTHR18875:SF7">
    <property type="entry name" value="CENTROSOMAL PROTEIN OF 63 KDA"/>
    <property type="match status" value="1"/>
</dbReference>
<dbReference type="GO" id="GO:0005814">
    <property type="term" value="C:centriole"/>
    <property type="evidence" value="ECO:0007669"/>
    <property type="project" value="UniProtKB-SubCell"/>
</dbReference>
<keyword evidence="8" id="KW-0498">Mitosis</keyword>
<evidence type="ECO:0000256" key="4">
    <source>
        <dbReference type="ARBA" id="ARBA00021306"/>
    </source>
</evidence>
<dbReference type="GO" id="GO:0007099">
    <property type="term" value="P:centriole replication"/>
    <property type="evidence" value="ECO:0007669"/>
    <property type="project" value="TreeGrafter"/>
</dbReference>
<sequence>MEALLERMQNRGHGGGFLTSCEAELQELMKQIDIMVAHKKSEWEGRTHALETCLKIREQELKTLRGQLDVTHKEVGILHQQVEEHEKIKQEMTMEYKQELKKLHEELGILKRSYEKLQKKQMREFRGNTKNHREDRSEIERLTAKIEEFRQKSLDWEKQRLIYQQQVSSLEAQRKALAEQSEIIQAQLANRKQKLESVELSSQSEIQHLSSKLERANDTICANELEIERLTMRVNDLVGTSMTVLQEQQQKEEKLRESEKLLEALQEEKRELRAALQSQENLIHEGRMQKEQLQEKVKATDTQHAVEAISLESVSATCKQLSQELMEKYEELKRMEAHNNEYRAEIKKLKEQILQGEQSYSSALEGMKMEISHLTQELHQRDISIASTKGSSSDMEKRLKAEIQKAEEKAVEHKEILDQLESLKLENRHLSEMVMKFELGLHEAKEISLADLQENYIEALNKLVSENQQLQKDLMNTKSQLEISTQMCKKQNDRIFKPTHSRATEFKNTEFKPTHGQHRHDGIKTEHYKTGLHSPRGQASDSIDPMSRVLSPLSPQISPCSSTRSLTSYSLCKSHCLPSALDTNEANFSDTVSESMNDQEEFMSSCSLPVSPLGSIATRFLEEEELRSHHILERLDAHIEELKRESEKTVRQFTALK</sequence>
<feature type="coiled-coil region" evidence="13">
    <location>
        <begin position="396"/>
        <end position="487"/>
    </location>
</feature>
<proteinExistence type="inferred from homology"/>
<keyword evidence="9 13" id="KW-0175">Coiled coil</keyword>
<evidence type="ECO:0000256" key="2">
    <source>
        <dbReference type="ARBA" id="ARBA00004607"/>
    </source>
</evidence>
<gene>
    <name evidence="16" type="primary">CEP63</name>
</gene>
<dbReference type="GeneID" id="112618210"/>
<evidence type="ECO:0000256" key="3">
    <source>
        <dbReference type="ARBA" id="ARBA00007181"/>
    </source>
</evidence>
<evidence type="ECO:0000256" key="1">
    <source>
        <dbReference type="ARBA" id="ARBA00004114"/>
    </source>
</evidence>
<evidence type="ECO:0000256" key="6">
    <source>
        <dbReference type="ARBA" id="ARBA00022618"/>
    </source>
</evidence>
<reference evidence="16" key="1">
    <citation type="submission" date="2018-05" db="EMBL/GenBank/DDBJ databases">
        <title>Whole genome of Theropithecus gelada.</title>
        <authorList>
            <person name="Chiou K.L."/>
            <person name="Snyder-Mackler N."/>
        </authorList>
    </citation>
    <scope>NUCLEOTIDE SEQUENCE [LARGE SCALE GENOMIC DNA]</scope>
</reference>
<dbReference type="InterPro" id="IPR031470">
    <property type="entry name" value="CEP63/Deup1_N"/>
</dbReference>
<evidence type="ECO:0000256" key="10">
    <source>
        <dbReference type="ARBA" id="ARBA00023212"/>
    </source>
</evidence>
<dbReference type="Pfam" id="PF17045">
    <property type="entry name" value="CEP63"/>
    <property type="match status" value="1"/>
</dbReference>
<accession>A0A8D2K1G7</accession>
<protein>
    <recommendedName>
        <fullName evidence="4">Centrosomal protein of 63 kDa</fullName>
    </recommendedName>
</protein>
<dbReference type="RefSeq" id="XP_025230737.1">
    <property type="nucleotide sequence ID" value="XM_025374952.1"/>
</dbReference>
<evidence type="ECO:0000259" key="14">
    <source>
        <dbReference type="Pfam" id="PF17045"/>
    </source>
</evidence>
<feature type="coiled-coil region" evidence="13">
    <location>
        <begin position="82"/>
        <end position="187"/>
    </location>
</feature>
<evidence type="ECO:0000256" key="12">
    <source>
        <dbReference type="ARBA" id="ARBA00047022"/>
    </source>
</evidence>
<evidence type="ECO:0000256" key="5">
    <source>
        <dbReference type="ARBA" id="ARBA00022490"/>
    </source>
</evidence>
<comment type="subunit">
    <text evidence="12">Interacts with CEP152 and CDK1; these interactions recruit both ligands to centrosomes. Interacts with CDK2, CDK5RAP2, WDR62, CEP90, KIAA0753/moonraker and CCDC14. CEP63, CDK5RAP2, CEP152, WDR62 are proposed to form a stepwise assembled complex at the centrosome forming a ring near parental centrioles. Interacts with CCDC57; the interaction is required for their location to proximal end of centrioles. Interacts with FXR1; promoting its stabilization.</text>
</comment>
<evidence type="ECO:0000259" key="15">
    <source>
        <dbReference type="Pfam" id="PF25771"/>
    </source>
</evidence>
<dbReference type="AlphaFoldDB" id="A0A8D2K1G7"/>
<evidence type="ECO:0000256" key="9">
    <source>
        <dbReference type="ARBA" id="ARBA00023054"/>
    </source>
</evidence>
<dbReference type="Ensembl" id="ENSTGET00000019766.1">
    <property type="protein sequence ID" value="ENSTGEP00000016530.1"/>
    <property type="gene ID" value="ENSTGEG00000013357.1"/>
</dbReference>
<evidence type="ECO:0000313" key="16">
    <source>
        <dbReference type="Ensembl" id="ENSTGEP00000016530.1"/>
    </source>
</evidence>
<evidence type="ECO:0000256" key="8">
    <source>
        <dbReference type="ARBA" id="ARBA00022776"/>
    </source>
</evidence>
<dbReference type="GO" id="GO:0051301">
    <property type="term" value="P:cell division"/>
    <property type="evidence" value="ECO:0007669"/>
    <property type="project" value="UniProtKB-KW"/>
</dbReference>
<feature type="domain" description="CEP63/Deup1 CEP152 binding coiled coil" evidence="15">
    <location>
        <begin position="618"/>
        <end position="653"/>
    </location>
</feature>
<comment type="similarity">
    <text evidence="3">Belongs to the CEP63 family.</text>
</comment>
<evidence type="ECO:0000313" key="17">
    <source>
        <dbReference type="Proteomes" id="UP000694411"/>
    </source>
</evidence>
<keyword evidence="11" id="KW-0131">Cell cycle</keyword>
<evidence type="ECO:0000256" key="7">
    <source>
        <dbReference type="ARBA" id="ARBA00022763"/>
    </source>
</evidence>
<dbReference type="GO" id="GO:0034451">
    <property type="term" value="C:centriolar satellite"/>
    <property type="evidence" value="ECO:0007669"/>
    <property type="project" value="UniProtKB-SubCell"/>
</dbReference>
<evidence type="ECO:0000256" key="13">
    <source>
        <dbReference type="SAM" id="Coils"/>
    </source>
</evidence>
<name>A0A8D2K1G7_THEGE</name>
<feature type="domain" description="CEP63/Deup1 N-terminal" evidence="14">
    <location>
        <begin position="18"/>
        <end position="280"/>
    </location>
</feature>
<reference evidence="16" key="3">
    <citation type="submission" date="2025-09" db="UniProtKB">
        <authorList>
            <consortium name="Ensembl"/>
        </authorList>
    </citation>
    <scope>IDENTIFICATION</scope>
</reference>
<dbReference type="InterPro" id="IPR057656">
    <property type="entry name" value="CEP63/Deup1_CC"/>
</dbReference>
<evidence type="ECO:0000256" key="11">
    <source>
        <dbReference type="ARBA" id="ARBA00023306"/>
    </source>
</evidence>
<reference evidence="16" key="2">
    <citation type="submission" date="2025-08" db="UniProtKB">
        <authorList>
            <consortium name="Ensembl"/>
        </authorList>
    </citation>
    <scope>IDENTIFICATION</scope>
</reference>
<comment type="subcellular location">
    <subcellularLocation>
        <location evidence="2">Cytoplasm</location>
        <location evidence="2">Cytoskeleton</location>
        <location evidence="2">Microtubule organizing center</location>
        <location evidence="2">Centrosome</location>
        <location evidence="2">Centriolar satellite</location>
    </subcellularLocation>
    <subcellularLocation>
        <location evidence="1">Cytoplasm</location>
        <location evidence="1">Cytoskeleton</location>
        <location evidence="1">Microtubule organizing center</location>
        <location evidence="1">Centrosome</location>
        <location evidence="1">Centriole</location>
    </subcellularLocation>
</comment>
<keyword evidence="7" id="KW-0227">DNA damage</keyword>
<organism evidence="16 17">
    <name type="scientific">Theropithecus gelada</name>
    <name type="common">Gelada baboon</name>
    <dbReference type="NCBI Taxonomy" id="9565"/>
    <lineage>
        <taxon>Eukaryota</taxon>
        <taxon>Metazoa</taxon>
        <taxon>Chordata</taxon>
        <taxon>Craniata</taxon>
        <taxon>Vertebrata</taxon>
        <taxon>Euteleostomi</taxon>
        <taxon>Mammalia</taxon>
        <taxon>Eutheria</taxon>
        <taxon>Euarchontoglires</taxon>
        <taxon>Primates</taxon>
        <taxon>Haplorrhini</taxon>
        <taxon>Catarrhini</taxon>
        <taxon>Cercopithecidae</taxon>
        <taxon>Cercopithecinae</taxon>
        <taxon>Theropithecus</taxon>
    </lineage>
</organism>
<dbReference type="GO" id="GO:0006974">
    <property type="term" value="P:DNA damage response"/>
    <property type="evidence" value="ECO:0007669"/>
    <property type="project" value="UniProtKB-KW"/>
</dbReference>
<dbReference type="Pfam" id="PF25771">
    <property type="entry name" value="CC_CEP152-bind"/>
    <property type="match status" value="1"/>
</dbReference>
<dbReference type="PANTHER" id="PTHR18875">
    <property type="entry name" value="SARCOMA ANTIGEN NY-SAR-24/CYTOSKELETAL PROTEIN SOJO"/>
    <property type="match status" value="1"/>
</dbReference>
<keyword evidence="6" id="KW-0132">Cell division</keyword>